<keyword evidence="1" id="KW-0812">Transmembrane</keyword>
<protein>
    <submittedName>
        <fullName evidence="2">Uncharacterized protein</fullName>
    </submittedName>
</protein>
<evidence type="ECO:0000313" key="3">
    <source>
        <dbReference type="Proteomes" id="UP000006330"/>
    </source>
</evidence>
<dbReference type="EMBL" id="AGZO01000005">
    <property type="protein sequence ID" value="EKN20087.1"/>
    <property type="molecule type" value="Genomic_DNA"/>
</dbReference>
<dbReference type="HOGENOM" id="CLU_2094472_0_0_10"/>
<dbReference type="RefSeq" id="WP_009859757.1">
    <property type="nucleotide sequence ID" value="NZ_JH976471.1"/>
</dbReference>
<organism evidence="2 3">
    <name type="scientific">Parabacteroides goldsteinii CL02T12C30</name>
    <dbReference type="NCBI Taxonomy" id="999418"/>
    <lineage>
        <taxon>Bacteria</taxon>
        <taxon>Pseudomonadati</taxon>
        <taxon>Bacteroidota</taxon>
        <taxon>Bacteroidia</taxon>
        <taxon>Bacteroidales</taxon>
        <taxon>Tannerellaceae</taxon>
        <taxon>Parabacteroides</taxon>
    </lineage>
</organism>
<reference evidence="2 3" key="1">
    <citation type="submission" date="2012-02" db="EMBL/GenBank/DDBJ databases">
        <title>The Genome Sequence of Parabacteroides goldsteinii CL02T12C30.</title>
        <authorList>
            <consortium name="The Broad Institute Genome Sequencing Platform"/>
            <person name="Earl A."/>
            <person name="Ward D."/>
            <person name="Feldgarden M."/>
            <person name="Gevers D."/>
            <person name="Zitomersky N.L."/>
            <person name="Coyne M.J."/>
            <person name="Comstock L.E."/>
            <person name="Young S.K."/>
            <person name="Zeng Q."/>
            <person name="Gargeya S."/>
            <person name="Fitzgerald M."/>
            <person name="Haas B."/>
            <person name="Abouelleil A."/>
            <person name="Alvarado L."/>
            <person name="Arachchi H.M."/>
            <person name="Berlin A."/>
            <person name="Chapman S.B."/>
            <person name="Gearin G."/>
            <person name="Goldberg J."/>
            <person name="Griggs A."/>
            <person name="Gujja S."/>
            <person name="Hansen M."/>
            <person name="Heiman D."/>
            <person name="Howarth C."/>
            <person name="Larimer J."/>
            <person name="Lui A."/>
            <person name="MacDonald P.J.P."/>
            <person name="McCowen C."/>
            <person name="Montmayeur A."/>
            <person name="Murphy C."/>
            <person name="Neiman D."/>
            <person name="Pearson M."/>
            <person name="Priest M."/>
            <person name="Roberts A."/>
            <person name="Saif S."/>
            <person name="Shea T."/>
            <person name="Sisk P."/>
            <person name="Stolte C."/>
            <person name="Sykes S."/>
            <person name="Wortman J."/>
            <person name="Nusbaum C."/>
            <person name="Birren B."/>
        </authorList>
    </citation>
    <scope>NUCLEOTIDE SEQUENCE [LARGE SCALE GENOMIC DNA]</scope>
    <source>
        <strain evidence="2 3">CL02T12C30</strain>
    </source>
</reference>
<keyword evidence="1" id="KW-0472">Membrane</keyword>
<gene>
    <name evidence="2" type="ORF">HMPREF1076_00283</name>
</gene>
<dbReference type="AlphaFoldDB" id="K5Z077"/>
<comment type="caution">
    <text evidence="2">The sequence shown here is derived from an EMBL/GenBank/DDBJ whole genome shotgun (WGS) entry which is preliminary data.</text>
</comment>
<proteinExistence type="predicted"/>
<dbReference type="Proteomes" id="UP000006330">
    <property type="component" value="Unassembled WGS sequence"/>
</dbReference>
<evidence type="ECO:0000256" key="1">
    <source>
        <dbReference type="SAM" id="Phobius"/>
    </source>
</evidence>
<sequence>MKNVMYSIGLMAAVVLAGVNVFFVVQDGRKDLLNVEKTQASMSGDDVANCDIYKYRRYAVEDYDYVTTVKGQITINGEVKFSVNIGGSVEGEVTVRVPVCNPDQYNCCEKAHMQSDVLFP</sequence>
<feature type="transmembrane region" description="Helical" evidence="1">
    <location>
        <begin position="6"/>
        <end position="25"/>
    </location>
</feature>
<dbReference type="PATRIC" id="fig|999418.3.peg.282"/>
<accession>K5Z077</accession>
<keyword evidence="1" id="KW-1133">Transmembrane helix</keyword>
<name>K5Z077_9BACT</name>
<evidence type="ECO:0000313" key="2">
    <source>
        <dbReference type="EMBL" id="EKN20087.1"/>
    </source>
</evidence>